<gene>
    <name evidence="5" type="ORF">CLV37_11426</name>
</gene>
<keyword evidence="6" id="KW-1185">Reference proteome</keyword>
<proteinExistence type="predicted"/>
<dbReference type="PROSITE" id="PS50949">
    <property type="entry name" value="HTH_GNTR"/>
    <property type="match status" value="1"/>
</dbReference>
<dbReference type="SUPFAM" id="SSF46785">
    <property type="entry name" value="Winged helix' DNA-binding domain"/>
    <property type="match status" value="1"/>
</dbReference>
<dbReference type="AlphaFoldDB" id="A0A2T0QXZ1"/>
<evidence type="ECO:0000313" key="5">
    <source>
        <dbReference type="EMBL" id="PRY11073.1"/>
    </source>
</evidence>
<accession>A0A2T0QXZ1</accession>
<dbReference type="RefSeq" id="WP_281260553.1">
    <property type="nucleotide sequence ID" value="NZ_PVZF01000014.1"/>
</dbReference>
<evidence type="ECO:0000259" key="4">
    <source>
        <dbReference type="PROSITE" id="PS50949"/>
    </source>
</evidence>
<name>A0A2T0QXZ1_9ACTN</name>
<dbReference type="Gene3D" id="1.10.10.10">
    <property type="entry name" value="Winged helix-like DNA-binding domain superfamily/Winged helix DNA-binding domain"/>
    <property type="match status" value="1"/>
</dbReference>
<dbReference type="EMBL" id="PVZF01000014">
    <property type="protein sequence ID" value="PRY11073.1"/>
    <property type="molecule type" value="Genomic_DNA"/>
</dbReference>
<dbReference type="InterPro" id="IPR036390">
    <property type="entry name" value="WH_DNA-bd_sf"/>
</dbReference>
<evidence type="ECO:0000256" key="2">
    <source>
        <dbReference type="ARBA" id="ARBA00023125"/>
    </source>
</evidence>
<dbReference type="InterPro" id="IPR000524">
    <property type="entry name" value="Tscrpt_reg_HTH_GntR"/>
</dbReference>
<dbReference type="Proteomes" id="UP000238083">
    <property type="component" value="Unassembled WGS sequence"/>
</dbReference>
<sequence>MAAPLTEAAIERIRELVRRGDLRPGQRLPAEAALSEQLGVSRSGLREAVRALATAGVLEVRRGDGTYVTSLTPELLFTGIGEAVDLMADEHLLAVMECRRLIEPQATALAATRADAEALDLVTHHLRCMEQADDEEGLVAHDEQFHGAVAAASGNAALAAILRGISGATVRARVWRALTVADSRERTIAEHAAIHAAVRDGDRERAHAAALLHVANVEAWLRTTLRA</sequence>
<keyword evidence="3" id="KW-0804">Transcription</keyword>
<evidence type="ECO:0000256" key="3">
    <source>
        <dbReference type="ARBA" id="ARBA00023163"/>
    </source>
</evidence>
<dbReference type="GO" id="GO:0003677">
    <property type="term" value="F:DNA binding"/>
    <property type="evidence" value="ECO:0007669"/>
    <property type="project" value="UniProtKB-KW"/>
</dbReference>
<keyword evidence="1" id="KW-0805">Transcription regulation</keyword>
<dbReference type="SUPFAM" id="SSF48008">
    <property type="entry name" value="GntR ligand-binding domain-like"/>
    <property type="match status" value="1"/>
</dbReference>
<dbReference type="PANTHER" id="PTHR43537">
    <property type="entry name" value="TRANSCRIPTIONAL REGULATOR, GNTR FAMILY"/>
    <property type="match status" value="1"/>
</dbReference>
<evidence type="ECO:0000313" key="6">
    <source>
        <dbReference type="Proteomes" id="UP000238083"/>
    </source>
</evidence>
<protein>
    <submittedName>
        <fullName evidence="5">DNA-binding FadR family transcriptional regulator</fullName>
    </submittedName>
</protein>
<comment type="caution">
    <text evidence="5">The sequence shown here is derived from an EMBL/GenBank/DDBJ whole genome shotgun (WGS) entry which is preliminary data.</text>
</comment>
<dbReference type="SMART" id="SM00895">
    <property type="entry name" value="FCD"/>
    <property type="match status" value="1"/>
</dbReference>
<dbReference type="InterPro" id="IPR036388">
    <property type="entry name" value="WH-like_DNA-bd_sf"/>
</dbReference>
<dbReference type="SMART" id="SM00345">
    <property type="entry name" value="HTH_GNTR"/>
    <property type="match status" value="1"/>
</dbReference>
<organism evidence="5 6">
    <name type="scientific">Kineococcus rhizosphaerae</name>
    <dbReference type="NCBI Taxonomy" id="559628"/>
    <lineage>
        <taxon>Bacteria</taxon>
        <taxon>Bacillati</taxon>
        <taxon>Actinomycetota</taxon>
        <taxon>Actinomycetes</taxon>
        <taxon>Kineosporiales</taxon>
        <taxon>Kineosporiaceae</taxon>
        <taxon>Kineococcus</taxon>
    </lineage>
</organism>
<dbReference type="InterPro" id="IPR011711">
    <property type="entry name" value="GntR_C"/>
</dbReference>
<dbReference type="CDD" id="cd07377">
    <property type="entry name" value="WHTH_GntR"/>
    <property type="match status" value="1"/>
</dbReference>
<feature type="domain" description="HTH gntR-type" evidence="4">
    <location>
        <begin position="3"/>
        <end position="71"/>
    </location>
</feature>
<dbReference type="GO" id="GO:0003700">
    <property type="term" value="F:DNA-binding transcription factor activity"/>
    <property type="evidence" value="ECO:0007669"/>
    <property type="project" value="InterPro"/>
</dbReference>
<dbReference type="Gene3D" id="1.20.120.530">
    <property type="entry name" value="GntR ligand-binding domain-like"/>
    <property type="match status" value="1"/>
</dbReference>
<dbReference type="InterPro" id="IPR008920">
    <property type="entry name" value="TF_FadR/GntR_C"/>
</dbReference>
<evidence type="ECO:0000256" key="1">
    <source>
        <dbReference type="ARBA" id="ARBA00023015"/>
    </source>
</evidence>
<dbReference type="PRINTS" id="PR00035">
    <property type="entry name" value="HTHGNTR"/>
</dbReference>
<reference evidence="5 6" key="1">
    <citation type="submission" date="2018-03" db="EMBL/GenBank/DDBJ databases">
        <title>Genomic Encyclopedia of Archaeal and Bacterial Type Strains, Phase II (KMG-II): from individual species to whole genera.</title>
        <authorList>
            <person name="Goeker M."/>
        </authorList>
    </citation>
    <scope>NUCLEOTIDE SEQUENCE [LARGE SCALE GENOMIC DNA]</scope>
    <source>
        <strain evidence="5 6">DSM 19711</strain>
    </source>
</reference>
<dbReference type="Pfam" id="PF07729">
    <property type="entry name" value="FCD"/>
    <property type="match status" value="1"/>
</dbReference>
<keyword evidence="2 5" id="KW-0238">DNA-binding</keyword>
<dbReference type="PANTHER" id="PTHR43537:SF5">
    <property type="entry name" value="UXU OPERON TRANSCRIPTIONAL REGULATOR"/>
    <property type="match status" value="1"/>
</dbReference>
<dbReference type="Pfam" id="PF00392">
    <property type="entry name" value="GntR"/>
    <property type="match status" value="1"/>
</dbReference>